<accession>A0ACC7P7A1</accession>
<keyword evidence="2" id="KW-1185">Reference proteome</keyword>
<evidence type="ECO:0000313" key="1">
    <source>
        <dbReference type="EMBL" id="MFM9332285.1"/>
    </source>
</evidence>
<dbReference type="Proteomes" id="UP001631969">
    <property type="component" value="Unassembled WGS sequence"/>
</dbReference>
<proteinExistence type="predicted"/>
<evidence type="ECO:0000313" key="2">
    <source>
        <dbReference type="Proteomes" id="UP001631969"/>
    </source>
</evidence>
<name>A0ACC7P7A1_9BACL</name>
<protein>
    <submittedName>
        <fullName evidence="1">Transcription factor FapR</fullName>
    </submittedName>
</protein>
<reference evidence="1" key="1">
    <citation type="submission" date="2024-12" db="EMBL/GenBank/DDBJ databases">
        <authorList>
            <person name="Wu N."/>
        </authorList>
    </citation>
    <scope>NUCLEOTIDE SEQUENCE</scope>
    <source>
        <strain evidence="1">P15</strain>
    </source>
</reference>
<organism evidence="1 2">
    <name type="scientific">Paenibacillus mesotrionivorans</name>
    <dbReference type="NCBI Taxonomy" id="3160968"/>
    <lineage>
        <taxon>Bacteria</taxon>
        <taxon>Bacillati</taxon>
        <taxon>Bacillota</taxon>
        <taxon>Bacilli</taxon>
        <taxon>Bacillales</taxon>
        <taxon>Paenibacillaceae</taxon>
        <taxon>Paenibacillus</taxon>
    </lineage>
</organism>
<gene>
    <name evidence="1" type="primary">fapR</name>
    <name evidence="1" type="ORF">ACI1P1_28720</name>
</gene>
<dbReference type="EMBL" id="JBJURJ010000028">
    <property type="protein sequence ID" value="MFM9332285.1"/>
    <property type="molecule type" value="Genomic_DNA"/>
</dbReference>
<sequence>MPKRERQKRLAILIKENPFVTDEELMKSFHVSIQTIRLDRLELGIPELRERIKAMAEQSYDQVRSIGPDEVIGEVIDLQLDKSGISMFEIREEHVFLRNQIARGHHIFSQANSLAVAVINDEVALTASADIRFIRTVKLGERVIAKAYVLSLSKGKARVEVKSYVQDDLVFEGRFLIYHSYKERQSEEAMPIAIPGETDEGGLRDADRN</sequence>
<comment type="caution">
    <text evidence="1">The sequence shown here is derived from an EMBL/GenBank/DDBJ whole genome shotgun (WGS) entry which is preliminary data.</text>
</comment>